<keyword evidence="2" id="KW-1185">Reference proteome</keyword>
<dbReference type="eggNOG" id="ENOG502SR4X">
    <property type="taxonomic scope" value="Eukaryota"/>
</dbReference>
<dbReference type="HOGENOM" id="CLU_066042_3_1_1"/>
<dbReference type="Proteomes" id="UP000016922">
    <property type="component" value="Unassembled WGS sequence"/>
</dbReference>
<sequence length="283" mass="32458">MESEKLLSRRLSTDSSFDELDIEHQVKPQRTRRSRLGRVALRLLISWLTIWSTVNVSTKLYKTFHKPQRVSCACGSSLAEARALNCRFDSLASAWLRPACIDEDLTAEFNRAGPEADGSWNYYTDSKKTGTYTLDQVAALADTGIYYYNTQAWHLAHCTYNWRKSLRTRWTGVVMEARSDTEGHVKHCEAMMKNGLPLDYVGTVSAITFDADAAGLREKMNEMHKMHEMKGMHMHSNEMHNNEMHSNEMHGTFPALLLLMNSVSKWPGAYFLFRRGSRLYSEQ</sequence>
<dbReference type="EMBL" id="KE145360">
    <property type="protein sequence ID" value="EPE31858.1"/>
    <property type="molecule type" value="Genomic_DNA"/>
</dbReference>
<dbReference type="KEGG" id="glz:GLAREA_11940"/>
<dbReference type="OMA" id="TLMHINH"/>
<accession>S3DZY2</accession>
<dbReference type="RefSeq" id="XP_008080913.1">
    <property type="nucleotide sequence ID" value="XM_008082722.1"/>
</dbReference>
<dbReference type="PANTHER" id="PTHR35896">
    <property type="entry name" value="IG-LIKE DOMAIN-CONTAINING PROTEIN"/>
    <property type="match status" value="1"/>
</dbReference>
<evidence type="ECO:0000313" key="2">
    <source>
        <dbReference type="Proteomes" id="UP000016922"/>
    </source>
</evidence>
<dbReference type="AlphaFoldDB" id="S3DZY2"/>
<evidence type="ECO:0000313" key="1">
    <source>
        <dbReference type="EMBL" id="EPE31858.1"/>
    </source>
</evidence>
<organism evidence="1 2">
    <name type="scientific">Glarea lozoyensis (strain ATCC 20868 / MF5171)</name>
    <dbReference type="NCBI Taxonomy" id="1116229"/>
    <lineage>
        <taxon>Eukaryota</taxon>
        <taxon>Fungi</taxon>
        <taxon>Dikarya</taxon>
        <taxon>Ascomycota</taxon>
        <taxon>Pezizomycotina</taxon>
        <taxon>Leotiomycetes</taxon>
        <taxon>Helotiales</taxon>
        <taxon>Helotiaceae</taxon>
        <taxon>Glarea</taxon>
    </lineage>
</organism>
<dbReference type="InterPro" id="IPR053008">
    <property type="entry name" value="Phomopsin_biosynth_assoc"/>
</dbReference>
<dbReference type="GeneID" id="19470981"/>
<proteinExistence type="predicted"/>
<gene>
    <name evidence="1" type="ORF">GLAREA_11940</name>
</gene>
<reference evidence="1 2" key="1">
    <citation type="journal article" date="2013" name="BMC Genomics">
        <title>Genomics-driven discovery of the pneumocandin biosynthetic gene cluster in the fungus Glarea lozoyensis.</title>
        <authorList>
            <person name="Chen L."/>
            <person name="Yue Q."/>
            <person name="Zhang X."/>
            <person name="Xiang M."/>
            <person name="Wang C."/>
            <person name="Li S."/>
            <person name="Che Y."/>
            <person name="Ortiz-Lopez F.J."/>
            <person name="Bills G.F."/>
            <person name="Liu X."/>
            <person name="An Z."/>
        </authorList>
    </citation>
    <scope>NUCLEOTIDE SEQUENCE [LARGE SCALE GENOMIC DNA]</scope>
    <source>
        <strain evidence="2">ATCC 20868 / MF5171</strain>
    </source>
</reference>
<dbReference type="PANTHER" id="PTHR35896:SF3">
    <property type="entry name" value="MAJOR FACILITATOR SUPERFAMILY TRANSPORTER"/>
    <property type="match status" value="1"/>
</dbReference>
<dbReference type="OrthoDB" id="3501153at2759"/>
<protein>
    <submittedName>
        <fullName evidence="1">Uncharacterized protein</fullName>
    </submittedName>
</protein>
<name>S3DZY2_GLAL2</name>